<protein>
    <submittedName>
        <fullName evidence="1">Uncharacterized protein</fullName>
    </submittedName>
</protein>
<organism evidence="1 2">
    <name type="scientific">Chryseobacterium antibioticum</name>
    <dbReference type="NCBI Taxonomy" id="2728847"/>
    <lineage>
        <taxon>Bacteria</taxon>
        <taxon>Pseudomonadati</taxon>
        <taxon>Bacteroidota</taxon>
        <taxon>Flavobacteriia</taxon>
        <taxon>Flavobacteriales</taxon>
        <taxon>Weeksellaceae</taxon>
        <taxon>Chryseobacterium group</taxon>
        <taxon>Chryseobacterium</taxon>
    </lineage>
</organism>
<evidence type="ECO:0000313" key="2">
    <source>
        <dbReference type="Proteomes" id="UP000544054"/>
    </source>
</evidence>
<dbReference type="AlphaFoldDB" id="A0A7Y0AS17"/>
<comment type="caution">
    <text evidence="1">The sequence shown here is derived from an EMBL/GenBank/DDBJ whole genome shotgun (WGS) entry which is preliminary data.</text>
</comment>
<accession>A0A7Y0AS17</accession>
<evidence type="ECO:0000313" key="1">
    <source>
        <dbReference type="EMBL" id="NML72459.1"/>
    </source>
</evidence>
<gene>
    <name evidence="1" type="ORF">HHL23_22160</name>
</gene>
<dbReference type="Proteomes" id="UP000544054">
    <property type="component" value="Unassembled WGS sequence"/>
</dbReference>
<keyword evidence="2" id="KW-1185">Reference proteome</keyword>
<name>A0A7Y0AS17_9FLAO</name>
<sequence length="423" mass="44176">MENKFYTIFALTIGSLAFGQVGINTQNPQGVFNIDGAKNNAVTGTPTAAQLKDDFIVTASGSTGIGATPDASAILELNVSQLAATSKKGFLGPRVALTAYNDAATIPSPAVGLLVYNLGTAALTFQGYVYWDGTQWRPLDGRSLQNGTVGALNCTSATLDPISYTSGVPFAGTMSVPYTGGNAGIYPAQTIGPVNGLTATLPQGNFAQGSGTLNYTISGTPTVSSPTTTTFPLSIGGQSCSATVGLGKVLAPGEYQFFTFTLPATYVGLLSTYIGGTYDAILGQKVRLDLDFTTSSNSAGPVSYNPRLVNVFSSNIKVWYAALSSVTQQRRSNVLLAPGGYLETDNGIYLGYGDNMHSGSTAITATSGDRTGSDNSGEIETVDLVVDGIWYRITVFVSVDNLNDTNATNNIRRVFMTAQRMSN</sequence>
<proteinExistence type="predicted"/>
<dbReference type="EMBL" id="JABBGI010000061">
    <property type="protein sequence ID" value="NML72459.1"/>
    <property type="molecule type" value="Genomic_DNA"/>
</dbReference>
<dbReference type="RefSeq" id="WP_169236909.1">
    <property type="nucleotide sequence ID" value="NZ_JABBGI010000061.1"/>
</dbReference>
<reference evidence="1 2" key="1">
    <citation type="submission" date="2020-04" db="EMBL/GenBank/DDBJ databases">
        <title>Chryseobacterium sp. RP-3-3 sp. nov., isolated from Jeju soil.</title>
        <authorList>
            <person name="Dahal R.H."/>
        </authorList>
    </citation>
    <scope>NUCLEOTIDE SEQUENCE [LARGE SCALE GENOMIC DNA]</scope>
    <source>
        <strain evidence="1 2">RP-3-3</strain>
    </source>
</reference>